<evidence type="ECO:0000313" key="3">
    <source>
        <dbReference type="Proteomes" id="UP000241818"/>
    </source>
</evidence>
<accession>A0A2T3B428</accession>
<name>A0A2T3B428_AMORE</name>
<sequence length="130" mass="13851">MRATTGKFPERRGNRSGTASGGIPASPGFLSLSCQGSLRGPHVRQASHDRDHRNGTITSPRADMAWRGLAWPVQEGRSLLGIAVPVPVAVRIVVLAGTVALWNSSRFGIQSCADRPPFRVSISGRPVTLL</sequence>
<dbReference type="PROSITE" id="PS51257">
    <property type="entry name" value="PROKAR_LIPOPROTEIN"/>
    <property type="match status" value="1"/>
</dbReference>
<feature type="region of interest" description="Disordered" evidence="1">
    <location>
        <begin position="1"/>
        <end position="59"/>
    </location>
</feature>
<evidence type="ECO:0000256" key="1">
    <source>
        <dbReference type="SAM" id="MobiDB-lite"/>
    </source>
</evidence>
<reference evidence="2 3" key="1">
    <citation type="journal article" date="2018" name="New Phytol.">
        <title>Comparative genomics and transcriptomics depict ericoid mycorrhizal fungi as versatile saprotrophs and plant mutualists.</title>
        <authorList>
            <person name="Martino E."/>
            <person name="Morin E."/>
            <person name="Grelet G.A."/>
            <person name="Kuo A."/>
            <person name="Kohler A."/>
            <person name="Daghino S."/>
            <person name="Barry K.W."/>
            <person name="Cichocki N."/>
            <person name="Clum A."/>
            <person name="Dockter R.B."/>
            <person name="Hainaut M."/>
            <person name="Kuo R.C."/>
            <person name="LaButti K."/>
            <person name="Lindahl B.D."/>
            <person name="Lindquist E.A."/>
            <person name="Lipzen A."/>
            <person name="Khouja H.R."/>
            <person name="Magnuson J."/>
            <person name="Murat C."/>
            <person name="Ohm R.A."/>
            <person name="Singer S.W."/>
            <person name="Spatafora J.W."/>
            <person name="Wang M."/>
            <person name="Veneault-Fourrey C."/>
            <person name="Henrissat B."/>
            <person name="Grigoriev I.V."/>
            <person name="Martin F.M."/>
            <person name="Perotto S."/>
        </authorList>
    </citation>
    <scope>NUCLEOTIDE SEQUENCE [LARGE SCALE GENOMIC DNA]</scope>
    <source>
        <strain evidence="2 3">ATCC 22711</strain>
    </source>
</reference>
<protein>
    <submittedName>
        <fullName evidence="2">Uncharacterized protein</fullName>
    </submittedName>
</protein>
<dbReference type="EMBL" id="KZ679010">
    <property type="protein sequence ID" value="PSS20390.1"/>
    <property type="molecule type" value="Genomic_DNA"/>
</dbReference>
<dbReference type="GeneID" id="36571974"/>
<evidence type="ECO:0000313" key="2">
    <source>
        <dbReference type="EMBL" id="PSS20390.1"/>
    </source>
</evidence>
<dbReference type="RefSeq" id="XP_024721660.1">
    <property type="nucleotide sequence ID" value="XM_024863893.1"/>
</dbReference>
<gene>
    <name evidence="2" type="ORF">M430DRAFT_18546</name>
</gene>
<dbReference type="AlphaFoldDB" id="A0A2T3B428"/>
<proteinExistence type="predicted"/>
<dbReference type="InParanoid" id="A0A2T3B428"/>
<keyword evidence="3" id="KW-1185">Reference proteome</keyword>
<organism evidence="2 3">
    <name type="scientific">Amorphotheca resinae ATCC 22711</name>
    <dbReference type="NCBI Taxonomy" id="857342"/>
    <lineage>
        <taxon>Eukaryota</taxon>
        <taxon>Fungi</taxon>
        <taxon>Dikarya</taxon>
        <taxon>Ascomycota</taxon>
        <taxon>Pezizomycotina</taxon>
        <taxon>Leotiomycetes</taxon>
        <taxon>Helotiales</taxon>
        <taxon>Amorphothecaceae</taxon>
        <taxon>Amorphotheca</taxon>
    </lineage>
</organism>
<dbReference type="Proteomes" id="UP000241818">
    <property type="component" value="Unassembled WGS sequence"/>
</dbReference>